<dbReference type="AlphaFoldDB" id="A0A6J7SJ82"/>
<name>A0A6J7SJ82_9ZZZZ</name>
<dbReference type="EMBL" id="CAFBPZ010000094">
    <property type="protein sequence ID" value="CAB5041061.1"/>
    <property type="molecule type" value="Genomic_DNA"/>
</dbReference>
<proteinExistence type="predicted"/>
<gene>
    <name evidence="1" type="ORF">UFOPK4237_01246</name>
</gene>
<accession>A0A6J7SJ82</accession>
<reference evidence="1" key="1">
    <citation type="submission" date="2020-05" db="EMBL/GenBank/DDBJ databases">
        <authorList>
            <person name="Chiriac C."/>
            <person name="Salcher M."/>
            <person name="Ghai R."/>
            <person name="Kavagutti S V."/>
        </authorList>
    </citation>
    <scope>NUCLEOTIDE SEQUENCE</scope>
</reference>
<evidence type="ECO:0000313" key="1">
    <source>
        <dbReference type="EMBL" id="CAB5041061.1"/>
    </source>
</evidence>
<protein>
    <submittedName>
        <fullName evidence="1">Unannotated protein</fullName>
    </submittedName>
</protein>
<sequence length="84" mass="9637">MLSKTNFVTAKFGQVQVSDLKIRGAIGFEHRHVCLLVNCSENWRERHEASLVRRLPIVPEEGGFFTIRRIGTGMVPLGYLKRLR</sequence>
<organism evidence="1">
    <name type="scientific">freshwater metagenome</name>
    <dbReference type="NCBI Taxonomy" id="449393"/>
    <lineage>
        <taxon>unclassified sequences</taxon>
        <taxon>metagenomes</taxon>
        <taxon>ecological metagenomes</taxon>
    </lineage>
</organism>